<reference evidence="1 2" key="1">
    <citation type="submission" date="2020-06" db="EMBL/GenBank/DDBJ databases">
        <authorList>
            <person name="Isaeva M.P."/>
            <person name="Chernysheva N.Y."/>
        </authorList>
    </citation>
    <scope>NUCLEOTIDE SEQUENCE [LARGE SCALE GENOMIC DNA]</scope>
    <source>
        <strain evidence="1 2">KMM 6746</strain>
    </source>
</reference>
<sequence length="122" mass="14360">MNFRTENIEISGETYSVNIPSEEVYLKANYNNAQAAKTIYTNLYSELKEKLSLEKIELILTYQENYIENQQRTNQDFTILDKANIKFLEKRIPSIGQNLSKDEILEIFHVESFYLKLINVID</sequence>
<dbReference type="RefSeq" id="WP_214613104.1">
    <property type="nucleotide sequence ID" value="NZ_JACATN010000006.1"/>
</dbReference>
<evidence type="ECO:0000313" key="2">
    <source>
        <dbReference type="Proteomes" id="UP000740413"/>
    </source>
</evidence>
<gene>
    <name evidence="1" type="ORF">HW347_17805</name>
</gene>
<organism evidence="1 2">
    <name type="scientific">Zobellia barbeyronii</name>
    <dbReference type="NCBI Taxonomy" id="2748009"/>
    <lineage>
        <taxon>Bacteria</taxon>
        <taxon>Pseudomonadati</taxon>
        <taxon>Bacteroidota</taxon>
        <taxon>Flavobacteriia</taxon>
        <taxon>Flavobacteriales</taxon>
        <taxon>Flavobacteriaceae</taxon>
        <taxon>Zobellia</taxon>
    </lineage>
</organism>
<proteinExistence type="predicted"/>
<dbReference type="Proteomes" id="UP000740413">
    <property type="component" value="Unassembled WGS sequence"/>
</dbReference>
<accession>A0ABS5WIT3</accession>
<name>A0ABS5WIT3_9FLAO</name>
<protein>
    <recommendedName>
        <fullName evidence="3">RNA polymerase Rpb6</fullName>
    </recommendedName>
</protein>
<dbReference type="EMBL" id="JACATN010000006">
    <property type="protein sequence ID" value="MBT2163130.1"/>
    <property type="molecule type" value="Genomic_DNA"/>
</dbReference>
<comment type="caution">
    <text evidence="1">The sequence shown here is derived from an EMBL/GenBank/DDBJ whole genome shotgun (WGS) entry which is preliminary data.</text>
</comment>
<evidence type="ECO:0008006" key="3">
    <source>
        <dbReference type="Google" id="ProtNLM"/>
    </source>
</evidence>
<reference evidence="2" key="2">
    <citation type="submission" date="2023-07" db="EMBL/GenBank/DDBJ databases">
        <title>Zobellia barbeyronii sp. nov., a new marine flavobacterium, isolated from green and red algae.</title>
        <authorList>
            <person name="Nedashkovskaya O.I."/>
            <person name="Otstavnykh N."/>
            <person name="Zhukova N."/>
            <person name="Guzev K."/>
            <person name="Chausova V."/>
            <person name="Tekutyeva L."/>
            <person name="Mikhailov V."/>
            <person name="Isaeva M."/>
        </authorList>
    </citation>
    <scope>NUCLEOTIDE SEQUENCE [LARGE SCALE GENOMIC DNA]</scope>
    <source>
        <strain evidence="2">KMM 6746</strain>
    </source>
</reference>
<keyword evidence="2" id="KW-1185">Reference proteome</keyword>
<evidence type="ECO:0000313" key="1">
    <source>
        <dbReference type="EMBL" id="MBT2163130.1"/>
    </source>
</evidence>